<dbReference type="Proteomes" id="UP001501195">
    <property type="component" value="Unassembled WGS sequence"/>
</dbReference>
<dbReference type="GO" id="GO:0016853">
    <property type="term" value="F:isomerase activity"/>
    <property type="evidence" value="ECO:0007669"/>
    <property type="project" value="UniProtKB-KW"/>
</dbReference>
<name>A0ABP9I3W2_9ACTN</name>
<dbReference type="InterPro" id="IPR017517">
    <property type="entry name" value="Maleyloyr_isom"/>
</dbReference>
<comment type="caution">
    <text evidence="2">The sequence shown here is derived from an EMBL/GenBank/DDBJ whole genome shotgun (WGS) entry which is preliminary data.</text>
</comment>
<dbReference type="InterPro" id="IPR034660">
    <property type="entry name" value="DinB/YfiT-like"/>
</dbReference>
<keyword evidence="3" id="KW-1185">Reference proteome</keyword>
<protein>
    <submittedName>
        <fullName evidence="2">Maleylpyruvate isomerase family mycothiol-dependent enzyme</fullName>
    </submittedName>
</protein>
<dbReference type="InterPro" id="IPR024344">
    <property type="entry name" value="MDMPI_metal-binding"/>
</dbReference>
<accession>A0ABP9I3W2</accession>
<organism evidence="2 3">
    <name type="scientific">Kineococcus glutinatus</name>
    <dbReference type="NCBI Taxonomy" id="1070872"/>
    <lineage>
        <taxon>Bacteria</taxon>
        <taxon>Bacillati</taxon>
        <taxon>Actinomycetota</taxon>
        <taxon>Actinomycetes</taxon>
        <taxon>Kineosporiales</taxon>
        <taxon>Kineosporiaceae</taxon>
        <taxon>Kineococcus</taxon>
    </lineage>
</organism>
<proteinExistence type="predicted"/>
<evidence type="ECO:0000259" key="1">
    <source>
        <dbReference type="Pfam" id="PF11716"/>
    </source>
</evidence>
<evidence type="ECO:0000313" key="3">
    <source>
        <dbReference type="Proteomes" id="UP001501195"/>
    </source>
</evidence>
<keyword evidence="2" id="KW-0413">Isomerase</keyword>
<gene>
    <name evidence="2" type="ORF">GCM10023225_26040</name>
</gene>
<sequence>MVAVDGRTHGADAVVAATAAERRRFADLLARLDAAQLAAPSLCAGWDVRTVAGHLVAALDVPLGAFLLAALHRGGRLHRANDDLARRSARRPVAELVAVLRERAENRSAPPVVGLRGPLADVLVHTGDVALPLGLPHDPPPAAVRIALEFATTGRPVGFVRRGALSGLRLVAADCEFAWGGGHEVRGRGIDVLLAACGRAAAASRLQGAGVPLLLRRTGPAGG</sequence>
<dbReference type="NCBIfam" id="TIGR03083">
    <property type="entry name" value="maleylpyruvate isomerase family mycothiol-dependent enzyme"/>
    <property type="match status" value="1"/>
</dbReference>
<evidence type="ECO:0000313" key="2">
    <source>
        <dbReference type="EMBL" id="GAA4986457.1"/>
    </source>
</evidence>
<dbReference type="Pfam" id="PF11716">
    <property type="entry name" value="MDMPI_N"/>
    <property type="match status" value="1"/>
</dbReference>
<feature type="domain" description="Mycothiol-dependent maleylpyruvate isomerase metal-binding" evidence="1">
    <location>
        <begin position="19"/>
        <end position="107"/>
    </location>
</feature>
<dbReference type="Gene3D" id="1.20.120.450">
    <property type="entry name" value="dinb family like domain"/>
    <property type="match status" value="1"/>
</dbReference>
<dbReference type="SUPFAM" id="SSF109854">
    <property type="entry name" value="DinB/YfiT-like putative metalloenzymes"/>
    <property type="match status" value="1"/>
</dbReference>
<reference evidence="3" key="1">
    <citation type="journal article" date="2019" name="Int. J. Syst. Evol. Microbiol.">
        <title>The Global Catalogue of Microorganisms (GCM) 10K type strain sequencing project: providing services to taxonomists for standard genome sequencing and annotation.</title>
        <authorList>
            <consortium name="The Broad Institute Genomics Platform"/>
            <consortium name="The Broad Institute Genome Sequencing Center for Infectious Disease"/>
            <person name="Wu L."/>
            <person name="Ma J."/>
        </authorList>
    </citation>
    <scope>NUCLEOTIDE SEQUENCE [LARGE SCALE GENOMIC DNA]</scope>
    <source>
        <strain evidence="3">JCM 18126</strain>
    </source>
</reference>
<dbReference type="EMBL" id="BAABIL010000418">
    <property type="protein sequence ID" value="GAA4986457.1"/>
    <property type="molecule type" value="Genomic_DNA"/>
</dbReference>